<dbReference type="Proteomes" id="UP001470230">
    <property type="component" value="Unassembled WGS sequence"/>
</dbReference>
<dbReference type="InterPro" id="IPR008979">
    <property type="entry name" value="Galactose-bd-like_sf"/>
</dbReference>
<feature type="domain" description="BACK" evidence="1">
    <location>
        <begin position="165"/>
        <end position="246"/>
    </location>
</feature>
<evidence type="ECO:0000313" key="2">
    <source>
        <dbReference type="EMBL" id="KAK8834083.1"/>
    </source>
</evidence>
<dbReference type="EMBL" id="JAPFFF010000006">
    <property type="protein sequence ID" value="KAK8887487.1"/>
    <property type="molecule type" value="Genomic_DNA"/>
</dbReference>
<reference evidence="2 4" key="1">
    <citation type="submission" date="2024-04" db="EMBL/GenBank/DDBJ databases">
        <title>Tritrichomonas musculus Genome.</title>
        <authorList>
            <person name="Alves-Ferreira E."/>
            <person name="Grigg M."/>
            <person name="Lorenzi H."/>
            <person name="Galac M."/>
        </authorList>
    </citation>
    <scope>NUCLEOTIDE SEQUENCE [LARGE SCALE GENOMIC DNA]</scope>
    <source>
        <strain evidence="2 4">EAF2021</strain>
    </source>
</reference>
<accession>A0ABR2GJI2</accession>
<dbReference type="EMBL" id="JAPFFF010000520">
    <property type="protein sequence ID" value="KAK8834083.1"/>
    <property type="molecule type" value="Genomic_DNA"/>
</dbReference>
<keyword evidence="4" id="KW-1185">Reference proteome</keyword>
<evidence type="ECO:0000259" key="1">
    <source>
        <dbReference type="Pfam" id="PF07707"/>
    </source>
</evidence>
<gene>
    <name evidence="2" type="ORF">M9Y10_036593</name>
    <name evidence="3" type="ORF">M9Y10_038534</name>
</gene>
<protein>
    <recommendedName>
        <fullName evidence="1">BACK domain-containing protein</fullName>
    </recommendedName>
</protein>
<comment type="caution">
    <text evidence="2">The sequence shown here is derived from an EMBL/GenBank/DDBJ whole genome shotgun (WGS) entry which is preliminary data.</text>
</comment>
<evidence type="ECO:0000313" key="4">
    <source>
        <dbReference type="Proteomes" id="UP001470230"/>
    </source>
</evidence>
<dbReference type="Gene3D" id="2.60.120.260">
    <property type="entry name" value="Galactose-binding domain-like"/>
    <property type="match status" value="1"/>
</dbReference>
<name>A0ABR2GJI2_9EUKA</name>
<dbReference type="SUPFAM" id="SSF49785">
    <property type="entry name" value="Galactose-binding domain-like"/>
    <property type="match status" value="1"/>
</dbReference>
<organism evidence="2 4">
    <name type="scientific">Tritrichomonas musculus</name>
    <dbReference type="NCBI Taxonomy" id="1915356"/>
    <lineage>
        <taxon>Eukaryota</taxon>
        <taxon>Metamonada</taxon>
        <taxon>Parabasalia</taxon>
        <taxon>Tritrichomonadida</taxon>
        <taxon>Tritrichomonadidae</taxon>
        <taxon>Tritrichomonas</taxon>
    </lineage>
</organism>
<evidence type="ECO:0000313" key="3">
    <source>
        <dbReference type="EMBL" id="KAK8887487.1"/>
    </source>
</evidence>
<dbReference type="InterPro" id="IPR011705">
    <property type="entry name" value="BACK"/>
</dbReference>
<sequence>MNKKSISLSSAGLQNIILNQNNDENHFTFIFGEHELKINKIFAEFISPAVSRLHQIDPTVDSININELFSSFPISSSFKLKSLFTDNIISHIERLSKGFTIDITKEEGFKIQIISVLLENEELYDNIRHIYPISIDETNIDLYIRQLQAFQSNSRLSNRYNYPDILNYISKNFSTIKKNKLIKLPRSILYQIINSEHLQIESEDSLFDFIQKVFLTDETTEDDYTLPDFLERVNVLGLSDSRFHKFLKIVTLENLTNPLWSKLCKLLNQSFKAMKKRKHYPQSFEYDETQENKFKGIINYLTQKSGGNIHDKKVVKVTASSTYSEYYPKNVVDLDRTDTFFEAVNDNKPDEWLKIDFKNFKIKPSFYSIRSGNMHGGKGYYHLRNWVIEGSNTDEDNDWKILDKRDEVDFLDGKNAAHVFSIQEKLDQNEGFRFVRIKSTGVDTGGNYIFSLSALEFFGTIYN</sequence>
<dbReference type="Pfam" id="PF07707">
    <property type="entry name" value="BACK"/>
    <property type="match status" value="1"/>
</dbReference>
<proteinExistence type="predicted"/>